<dbReference type="OMA" id="WAAISFH"/>
<sequence length="375" mass="42745">MSFVLLEEDDSTLQEALAMIEDSYDEETPIMGEIPDVLDPITKDPNRVKERNRERDFRRRQRQQEERLQLEMQAQRLEMYLSQLRKNSSEMQQERVEAELLNRSLRKAVAAEVKWSKSLQSVLSKRQTMEVQELMHRATLRDDPAAVKGEIMATMDRIYYEAKATVNPVTGAAASIPELSCHYNVRIDPKLGPTTKLTSETPLECTLDSARELLSSMFSMPDSVEPSLKVRRTRVKRTYTEGEVEKQFTIDLGGSRVNECLDGVGLLRRHNEEDCELIIWAAISFHHSGKISFRECSWMVAARSAPSSNESVVRVNYRLNAEKAAECTYIEGEHIDQVRNHALGAIGAKMKAKNHLLQKKMLVETGRGDLASFLQ</sequence>
<organism evidence="2 3">
    <name type="scientific">Phytophthora sojae (strain P6497)</name>
    <name type="common">Soybean stem and root rot agent</name>
    <name type="synonym">Phytophthora megasperma f. sp. glycines</name>
    <dbReference type="NCBI Taxonomy" id="1094619"/>
    <lineage>
        <taxon>Eukaryota</taxon>
        <taxon>Sar</taxon>
        <taxon>Stramenopiles</taxon>
        <taxon>Oomycota</taxon>
        <taxon>Peronosporomycetes</taxon>
        <taxon>Peronosporales</taxon>
        <taxon>Peronosporaceae</taxon>
        <taxon>Phytophthora</taxon>
    </lineage>
</organism>
<protein>
    <recommendedName>
        <fullName evidence="4">BZIP domain-containing protein</fullName>
    </recommendedName>
</protein>
<dbReference type="InParanoid" id="G5A5P2"/>
<accession>G5A5P2</accession>
<dbReference type="KEGG" id="psoj:PHYSODRAFT_525563"/>
<dbReference type="RefSeq" id="XP_009535280.1">
    <property type="nucleotide sequence ID" value="XM_009536985.1"/>
</dbReference>
<evidence type="ECO:0008006" key="4">
    <source>
        <dbReference type="Google" id="ProtNLM"/>
    </source>
</evidence>
<gene>
    <name evidence="2" type="ORF">PHYSODRAFT_525563</name>
</gene>
<keyword evidence="3" id="KW-1185">Reference proteome</keyword>
<reference evidence="2 3" key="1">
    <citation type="journal article" date="2006" name="Science">
        <title>Phytophthora genome sequences uncover evolutionary origins and mechanisms of pathogenesis.</title>
        <authorList>
            <person name="Tyler B.M."/>
            <person name="Tripathy S."/>
            <person name="Zhang X."/>
            <person name="Dehal P."/>
            <person name="Jiang R.H."/>
            <person name="Aerts A."/>
            <person name="Arredondo F.D."/>
            <person name="Baxter L."/>
            <person name="Bensasson D."/>
            <person name="Beynon J.L."/>
            <person name="Chapman J."/>
            <person name="Damasceno C.M."/>
            <person name="Dorrance A.E."/>
            <person name="Dou D."/>
            <person name="Dickerman A.W."/>
            <person name="Dubchak I.L."/>
            <person name="Garbelotto M."/>
            <person name="Gijzen M."/>
            <person name="Gordon S.G."/>
            <person name="Govers F."/>
            <person name="Grunwald N.J."/>
            <person name="Huang W."/>
            <person name="Ivors K.L."/>
            <person name="Jones R.W."/>
            <person name="Kamoun S."/>
            <person name="Krampis K."/>
            <person name="Lamour K.H."/>
            <person name="Lee M.K."/>
            <person name="McDonald W.H."/>
            <person name="Medina M."/>
            <person name="Meijer H.J."/>
            <person name="Nordberg E.K."/>
            <person name="Maclean D.J."/>
            <person name="Ospina-Giraldo M.D."/>
            <person name="Morris P.F."/>
            <person name="Phuntumart V."/>
            <person name="Putnam N.H."/>
            <person name="Rash S."/>
            <person name="Rose J.K."/>
            <person name="Sakihama Y."/>
            <person name="Salamov A.A."/>
            <person name="Savidor A."/>
            <person name="Scheuring C.F."/>
            <person name="Smith B.M."/>
            <person name="Sobral B.W."/>
            <person name="Terry A."/>
            <person name="Torto-Alalibo T.A."/>
            <person name="Win J."/>
            <person name="Xu Z."/>
            <person name="Zhang H."/>
            <person name="Grigoriev I.V."/>
            <person name="Rokhsar D.S."/>
            <person name="Boore J.L."/>
        </authorList>
    </citation>
    <scope>NUCLEOTIDE SEQUENCE [LARGE SCALE GENOMIC DNA]</scope>
    <source>
        <strain evidence="2 3">P6497</strain>
    </source>
</reference>
<dbReference type="AlphaFoldDB" id="G5A5P2"/>
<dbReference type="Proteomes" id="UP000002640">
    <property type="component" value="Unassembled WGS sequence"/>
</dbReference>
<dbReference type="SMR" id="G5A5P2"/>
<dbReference type="GeneID" id="20660883"/>
<name>G5A5P2_PHYSP</name>
<evidence type="ECO:0000256" key="1">
    <source>
        <dbReference type="SAM" id="MobiDB-lite"/>
    </source>
</evidence>
<feature type="compositionally biased region" description="Basic and acidic residues" evidence="1">
    <location>
        <begin position="41"/>
        <end position="64"/>
    </location>
</feature>
<proteinExistence type="predicted"/>
<evidence type="ECO:0000313" key="2">
    <source>
        <dbReference type="EMBL" id="EGZ08647.1"/>
    </source>
</evidence>
<feature type="region of interest" description="Disordered" evidence="1">
    <location>
        <begin position="40"/>
        <end position="64"/>
    </location>
</feature>
<evidence type="ECO:0000313" key="3">
    <source>
        <dbReference type="Proteomes" id="UP000002640"/>
    </source>
</evidence>
<dbReference type="EMBL" id="JH159160">
    <property type="protein sequence ID" value="EGZ08647.1"/>
    <property type="molecule type" value="Genomic_DNA"/>
</dbReference>